<proteinExistence type="predicted"/>
<sequence>MQGSFEDIYNKLYPSISHDIDYITSSLNNYDNYEIIESNDTNDDVDYINNISNKLIMFDIHQYLEKIEKSLNNDSKRIEQFKLDFKRSELYLNGKYTRGEDYFLSYIKKNINYLTNFKNMKMYDIILLLCNQSSFVFPFVLMNNIYSNPTKGIYVTSNNIQYFINHNKESLTIELIGIFNIKNINIDKIIGSVQIATKFDIEFDRFKKSYKFPKLGMIYWDSK</sequence>
<reference evidence="1" key="1">
    <citation type="journal article" date="2017" name="Science">
        <title>Giant viruses with an expanded complement of translation system components.</title>
        <authorList>
            <person name="Schulz F."/>
            <person name="Yutin N."/>
            <person name="Ivanova N.N."/>
            <person name="Ortega D.R."/>
            <person name="Lee T.K."/>
            <person name="Vierheilig J."/>
            <person name="Daims H."/>
            <person name="Horn M."/>
            <person name="Wagner M."/>
            <person name="Jensen G.J."/>
            <person name="Kyrpides N.C."/>
            <person name="Koonin E.V."/>
            <person name="Woyke T."/>
        </authorList>
    </citation>
    <scope>NUCLEOTIDE SEQUENCE</scope>
    <source>
        <strain evidence="1">ILV1</strain>
    </source>
</reference>
<gene>
    <name evidence="1" type="ORF">Indivirus_1_50</name>
</gene>
<organism evidence="1">
    <name type="scientific">Indivirus ILV1</name>
    <dbReference type="NCBI Taxonomy" id="1977633"/>
    <lineage>
        <taxon>Viruses</taxon>
        <taxon>Varidnaviria</taxon>
        <taxon>Bamfordvirae</taxon>
        <taxon>Nucleocytoviricota</taxon>
        <taxon>Megaviricetes</taxon>
        <taxon>Imitervirales</taxon>
        <taxon>Mimiviridae</taxon>
        <taxon>Klosneuvirinae</taxon>
        <taxon>Indivirus</taxon>
    </lineage>
</organism>
<protein>
    <submittedName>
        <fullName evidence="1">Uncharacterized protein</fullName>
    </submittedName>
</protein>
<dbReference type="EMBL" id="KY684085">
    <property type="protein sequence ID" value="ARF09427.1"/>
    <property type="molecule type" value="Genomic_DNA"/>
</dbReference>
<accession>A0A1V0SCI5</accession>
<name>A0A1V0SCI5_9VIRU</name>
<evidence type="ECO:0000313" key="1">
    <source>
        <dbReference type="EMBL" id="ARF09427.1"/>
    </source>
</evidence>